<dbReference type="InterPro" id="IPR026444">
    <property type="entry name" value="Secre_tail"/>
</dbReference>
<keyword evidence="2" id="KW-1015">Disulfide bond</keyword>
<evidence type="ECO:0000256" key="1">
    <source>
        <dbReference type="ARBA" id="ARBA00022729"/>
    </source>
</evidence>
<dbReference type="Gene3D" id="2.60.120.260">
    <property type="entry name" value="Galactose-binding domain-like"/>
    <property type="match status" value="1"/>
</dbReference>
<evidence type="ECO:0000313" key="6">
    <source>
        <dbReference type="Proteomes" id="UP000422221"/>
    </source>
</evidence>
<dbReference type="Gene3D" id="2.60.120.200">
    <property type="match status" value="1"/>
</dbReference>
<dbReference type="Gene3D" id="3.20.20.80">
    <property type="entry name" value="Glycosidases"/>
    <property type="match status" value="1"/>
</dbReference>
<feature type="chain" id="PRO_5029815612" evidence="3">
    <location>
        <begin position="22"/>
        <end position="1248"/>
    </location>
</feature>
<dbReference type="GO" id="GO:0005975">
    <property type="term" value="P:carbohydrate metabolic process"/>
    <property type="evidence" value="ECO:0007669"/>
    <property type="project" value="UniProtKB-ARBA"/>
</dbReference>
<dbReference type="EMBL" id="VWMK01000019">
    <property type="protein sequence ID" value="KAA3760716.1"/>
    <property type="molecule type" value="Genomic_DNA"/>
</dbReference>
<evidence type="ECO:0000313" key="5">
    <source>
        <dbReference type="EMBL" id="KAA3760716.1"/>
    </source>
</evidence>
<dbReference type="PANTHER" id="PTHR13246">
    <property type="entry name" value="ENDO BETA N-ACETYLGLUCOSAMINIDASE"/>
    <property type="match status" value="1"/>
</dbReference>
<dbReference type="Pfam" id="PF18962">
    <property type="entry name" value="Por_Secre_tail"/>
    <property type="match status" value="1"/>
</dbReference>
<keyword evidence="1 3" id="KW-0732">Signal</keyword>
<evidence type="ECO:0000256" key="2">
    <source>
        <dbReference type="ARBA" id="ARBA00023157"/>
    </source>
</evidence>
<accession>A0A7J4XFA6</accession>
<proteinExistence type="predicted"/>
<dbReference type="InterPro" id="IPR032979">
    <property type="entry name" value="ENGase"/>
</dbReference>
<dbReference type="GO" id="GO:0005829">
    <property type="term" value="C:cytosol"/>
    <property type="evidence" value="ECO:0007669"/>
    <property type="project" value="UniProtKB-SubCell"/>
</dbReference>
<feature type="domain" description="LamG-like jellyroll fold" evidence="4">
    <location>
        <begin position="868"/>
        <end position="1019"/>
    </location>
</feature>
<dbReference type="AlphaFoldDB" id="A0A7J4XFA6"/>
<dbReference type="SMART" id="SM00560">
    <property type="entry name" value="LamGL"/>
    <property type="match status" value="1"/>
</dbReference>
<dbReference type="InterPro" id="IPR005201">
    <property type="entry name" value="TIM_ENGase"/>
</dbReference>
<name>A0A7J4XFA6_9BACE</name>
<dbReference type="SUPFAM" id="SSF49899">
    <property type="entry name" value="Concanavalin A-like lectins/glucanases"/>
    <property type="match status" value="1"/>
</dbReference>
<dbReference type="InterPro" id="IPR013320">
    <property type="entry name" value="ConA-like_dom_sf"/>
</dbReference>
<dbReference type="RefSeq" id="WP_021935350.1">
    <property type="nucleotide sequence ID" value="NZ_CP083675.1"/>
</dbReference>
<organism evidence="5 6">
    <name type="scientific">Bacteroides salyersiae</name>
    <dbReference type="NCBI Taxonomy" id="291644"/>
    <lineage>
        <taxon>Bacteria</taxon>
        <taxon>Pseudomonadati</taxon>
        <taxon>Bacteroidota</taxon>
        <taxon>Bacteroidia</taxon>
        <taxon>Bacteroidales</taxon>
        <taxon>Bacteroidaceae</taxon>
        <taxon>Bacteroides</taxon>
    </lineage>
</organism>
<dbReference type="Proteomes" id="UP000422221">
    <property type="component" value="Unassembled WGS sequence"/>
</dbReference>
<sequence>MGKIRHYYVGACLLVSSAAFAQVPSHSMYVNESSKSVPFYEAYSNWQPGTPLFSDAAAEDEEFFISRVKPKERFTNSATQVDPEMTPDRKLIWWCPIGTADGGGWKSLPSYFFDSEVFSMWSYVDIYGNWTAPMIRMAGAFTDICHKNGVRTSTLASVPWASTVTATDGGHGQTMKAMIDGGADKLLKFLRYYGIDGIGYNSEFSIGSGLSADGLKTLLSQCFAKREAAKWPYFTNAWYSLMTSGGTVGGGDALSSSNQDWFHWNGNPTSDAYFMNYNWGASGLSTSQSTAKSFAGRSSYDVYGGMDFQGRSVADWIALKNAEISVGIWGAHNMNMIFEGRGELGSSPLTKQKTYQLISENVFTGSTYNPVNDLKIQNILRHSTTATDFHGFSKFITARSVLASDDLAAEPFVTYFNLGNGTFFNVKGETTFKNEWYNIGMQDYLPTWRWWFTANFMGRDVTDVPSKGLKAEFTWDDAWFGGSCLSIAGQTDREYLHLFKTQYSLKSGDVLTIRYKVVSGTGSVAVACSAEGKEGTEVSATVGNNITSSKEWVAKTIKVGTLPGTLRLNKETLAMLGLRFEKTSADFKVLIGEISLTRSDALTPNQPIITNQKLLATNYKGLDFKVFFKMKDRDAAHPEDPIYNEDVNTWYYKIYIQQEGGEPVMCTATTSWAAYVVSAPFDVNGDKKVKLGVSAVALDGKSESEIAWTGWLDTPDNSTVEGIEIDKPVIKSGETFAIKYIDPTHAPADKWEILNAQTGVVVKDFPSSVSLETALSEIGIYDLRITSGENIELHQALIQISSEEVGAMPEIKTLTANDSDSPISIEKGDKVTYKYIGRNADGYVSRGLRLNEIAFGVPADQLNFNSQSPFTIAFWFKPAVFNHISDGTHLLNIRAAEDRWPDSDWGWLWTHIQASDNKLSFNLKKKESGAGSETKIIAEDFTFVPNQWYHLAVVVDYQNGRNVSLYVNGKLINSGGGITNVKDWKNSYTIMVGGIAANRAGFDGYLDEFQLYNKGLTAEEVKKSMEHQTVIPESLIGYWDFETEPNENNEILSTGSNKTLKGYMTEIKTVSQGVNQYVPVDITYGTGAPFISGSIFKVETKPSWKLEEAQIQGDITGTGEAGSVVAAYPSEGEFNAILTLENGWGSVSKTYRSVTVTDGGVGFADNELEIAYNAYPNPFVDELNIRFANEGTYAIEVFDAAGKMIDAKETTVADGENIHLSVNGAAGIYFINIKQDTKILKALKVIKK</sequence>
<protein>
    <submittedName>
        <fullName evidence="5">T9SS type A sorting domain-containing protein</fullName>
    </submittedName>
</protein>
<dbReference type="Pfam" id="PF03644">
    <property type="entry name" value="Glyco_hydro_85"/>
    <property type="match status" value="1"/>
</dbReference>
<reference evidence="5 6" key="1">
    <citation type="journal article" date="2019" name="Nat. Med.">
        <title>A library of human gut bacterial isolates paired with longitudinal multiomics data enables mechanistic microbiome research.</title>
        <authorList>
            <person name="Poyet M."/>
            <person name="Groussin M."/>
            <person name="Gibbons S.M."/>
            <person name="Avila-Pacheco J."/>
            <person name="Jiang X."/>
            <person name="Kearney S.M."/>
            <person name="Perrotta A.R."/>
            <person name="Berdy B."/>
            <person name="Zhao S."/>
            <person name="Lieberman T.D."/>
            <person name="Swanson P.K."/>
            <person name="Smith M."/>
            <person name="Roesemann S."/>
            <person name="Alexander J.E."/>
            <person name="Rich S.A."/>
            <person name="Livny J."/>
            <person name="Vlamakis H."/>
            <person name="Clish C."/>
            <person name="Bullock K."/>
            <person name="Deik A."/>
            <person name="Scott J."/>
            <person name="Pierce K.A."/>
            <person name="Xavier R.J."/>
            <person name="Alm E.J."/>
        </authorList>
    </citation>
    <scope>NUCLEOTIDE SEQUENCE [LARGE SCALE GENOMIC DNA]</scope>
    <source>
        <strain evidence="5 6">BIOML-A10</strain>
    </source>
</reference>
<comment type="caution">
    <text evidence="5">The sequence shown here is derived from an EMBL/GenBank/DDBJ whole genome shotgun (WGS) entry which is preliminary data.</text>
</comment>
<gene>
    <name evidence="5" type="ORF">F3F73_17770</name>
</gene>
<evidence type="ECO:0000256" key="3">
    <source>
        <dbReference type="SAM" id="SignalP"/>
    </source>
</evidence>
<dbReference type="PANTHER" id="PTHR13246:SF1">
    <property type="entry name" value="CYTOSOLIC ENDO-BETA-N-ACETYLGLUCOSAMINIDASE"/>
    <property type="match status" value="1"/>
</dbReference>
<feature type="signal peptide" evidence="3">
    <location>
        <begin position="1"/>
        <end position="21"/>
    </location>
</feature>
<dbReference type="Pfam" id="PF13385">
    <property type="entry name" value="Laminin_G_3"/>
    <property type="match status" value="1"/>
</dbReference>
<dbReference type="NCBIfam" id="TIGR04183">
    <property type="entry name" value="Por_Secre_tail"/>
    <property type="match status" value="1"/>
</dbReference>
<dbReference type="GO" id="GO:0033925">
    <property type="term" value="F:mannosyl-glycoprotein endo-beta-N-acetylglucosaminidase activity"/>
    <property type="evidence" value="ECO:0007669"/>
    <property type="project" value="InterPro"/>
</dbReference>
<evidence type="ECO:0000259" key="4">
    <source>
        <dbReference type="SMART" id="SM00560"/>
    </source>
</evidence>
<dbReference type="InterPro" id="IPR006558">
    <property type="entry name" value="LamG-like"/>
</dbReference>